<accession>A0A6J6BNJ9</accession>
<name>A0A6J6BNJ9_9ZZZZ</name>
<protein>
    <submittedName>
        <fullName evidence="1">Unannotated protein</fullName>
    </submittedName>
</protein>
<evidence type="ECO:0000313" key="1">
    <source>
        <dbReference type="EMBL" id="CAB4540315.1"/>
    </source>
</evidence>
<dbReference type="AlphaFoldDB" id="A0A6J6BNJ9"/>
<dbReference type="InterPro" id="IPR009010">
    <property type="entry name" value="Asp_de-COase-like_dom_sf"/>
</dbReference>
<reference evidence="1" key="1">
    <citation type="submission" date="2020-05" db="EMBL/GenBank/DDBJ databases">
        <authorList>
            <person name="Chiriac C."/>
            <person name="Salcher M."/>
            <person name="Ghai R."/>
            <person name="Kavagutti S V."/>
        </authorList>
    </citation>
    <scope>NUCLEOTIDE SEQUENCE</scope>
</reference>
<dbReference type="EMBL" id="CAEZSE010000152">
    <property type="protein sequence ID" value="CAB4540315.1"/>
    <property type="molecule type" value="Genomic_DNA"/>
</dbReference>
<dbReference type="SUPFAM" id="SSF50692">
    <property type="entry name" value="ADC-like"/>
    <property type="match status" value="1"/>
</dbReference>
<gene>
    <name evidence="1" type="ORF">UFOPK1353_00888</name>
</gene>
<organism evidence="1">
    <name type="scientific">freshwater metagenome</name>
    <dbReference type="NCBI Taxonomy" id="449393"/>
    <lineage>
        <taxon>unclassified sequences</taxon>
        <taxon>metagenomes</taxon>
        <taxon>ecological metagenomes</taxon>
    </lineage>
</organism>
<sequence>MVVDATMRPGVCSIPKGLWLRSTNQGVTANAFAPDDLNDLVGGACFNDARVEVTAV</sequence>
<proteinExistence type="predicted"/>
<dbReference type="Gene3D" id="2.40.40.20">
    <property type="match status" value="1"/>
</dbReference>